<feature type="domain" description="RRM" evidence="4">
    <location>
        <begin position="83"/>
        <end position="162"/>
    </location>
</feature>
<dbReference type="PANTHER" id="PTHR16105">
    <property type="entry name" value="RNA-BINDING REGION-CONTAINING PROTEIN 3"/>
    <property type="match status" value="1"/>
</dbReference>
<keyword evidence="5" id="KW-1185">Reference proteome</keyword>
<dbReference type="PANTHER" id="PTHR16105:SF2">
    <property type="entry name" value="RNA-BINDING PROTEIN 41"/>
    <property type="match status" value="1"/>
</dbReference>
<dbReference type="InterPro" id="IPR000504">
    <property type="entry name" value="RRM_dom"/>
</dbReference>
<proteinExistence type="predicted"/>
<dbReference type="Gene3D" id="3.30.70.330">
    <property type="match status" value="1"/>
</dbReference>
<dbReference type="PaxDb" id="121845-A0A3Q0J9M8"/>
<dbReference type="GeneID" id="103517232"/>
<evidence type="ECO:0000256" key="1">
    <source>
        <dbReference type="ARBA" id="ARBA00022884"/>
    </source>
</evidence>
<dbReference type="SMART" id="SM00360">
    <property type="entry name" value="RRM"/>
    <property type="match status" value="1"/>
</dbReference>
<evidence type="ECO:0000313" key="6">
    <source>
        <dbReference type="RefSeq" id="XP_026685202.1"/>
    </source>
</evidence>
<reference evidence="6" key="1">
    <citation type="submission" date="2025-08" db="UniProtKB">
        <authorList>
            <consortium name="RefSeq"/>
        </authorList>
    </citation>
    <scope>IDENTIFICATION</scope>
</reference>
<dbReference type="AlphaFoldDB" id="A0A3Q0J9M8"/>
<dbReference type="RefSeq" id="XP_026685202.1">
    <property type="nucleotide sequence ID" value="XM_026829401.1"/>
</dbReference>
<dbReference type="STRING" id="121845.A0A3Q0J9M8"/>
<dbReference type="InterPro" id="IPR045164">
    <property type="entry name" value="RBM41/RNPC3"/>
</dbReference>
<dbReference type="GO" id="GO:0005689">
    <property type="term" value="C:U12-type spliceosomal complex"/>
    <property type="evidence" value="ECO:0007669"/>
    <property type="project" value="TreeGrafter"/>
</dbReference>
<sequence length="164" mass="18489">MTPNSKAPAKLPTNSNPISRSQNGVNKPQTLPPKQVESGGQPFVAPVDCQLSEAKLRLIPRFSEDEIRMIPRFQNWSRGEPSKTLYIKNLAPSVTDLNLASIFQQFQDPRQPRIVYRLMKTGKMRGQAFVDFHCVEMAEKALNARNGLALQDKPIVIQFARTKD</sequence>
<evidence type="ECO:0000256" key="2">
    <source>
        <dbReference type="PROSITE-ProRule" id="PRU00176"/>
    </source>
</evidence>
<dbReference type="KEGG" id="dci:103517232"/>
<feature type="region of interest" description="Disordered" evidence="3">
    <location>
        <begin position="1"/>
        <end position="43"/>
    </location>
</feature>
<feature type="compositionally biased region" description="Polar residues" evidence="3">
    <location>
        <begin position="12"/>
        <end position="29"/>
    </location>
</feature>
<dbReference type="Pfam" id="PF00076">
    <property type="entry name" value="RRM_1"/>
    <property type="match status" value="1"/>
</dbReference>
<accession>A0A3Q0J9M8</accession>
<gene>
    <name evidence="6" type="primary">LOC103517232</name>
</gene>
<dbReference type="InterPro" id="IPR035979">
    <property type="entry name" value="RBD_domain_sf"/>
</dbReference>
<protein>
    <submittedName>
        <fullName evidence="6">RNA-binding protein 41</fullName>
    </submittedName>
</protein>
<dbReference type="InterPro" id="IPR012677">
    <property type="entry name" value="Nucleotide-bd_a/b_plait_sf"/>
</dbReference>
<evidence type="ECO:0000259" key="4">
    <source>
        <dbReference type="PROSITE" id="PS50102"/>
    </source>
</evidence>
<dbReference type="SUPFAM" id="SSF54928">
    <property type="entry name" value="RNA-binding domain, RBD"/>
    <property type="match status" value="1"/>
</dbReference>
<dbReference type="GO" id="GO:0000398">
    <property type="term" value="P:mRNA splicing, via spliceosome"/>
    <property type="evidence" value="ECO:0007669"/>
    <property type="project" value="TreeGrafter"/>
</dbReference>
<dbReference type="Proteomes" id="UP000079169">
    <property type="component" value="Unplaced"/>
</dbReference>
<evidence type="ECO:0000256" key="3">
    <source>
        <dbReference type="SAM" id="MobiDB-lite"/>
    </source>
</evidence>
<dbReference type="GO" id="GO:0030626">
    <property type="term" value="F:U12 snRNA binding"/>
    <property type="evidence" value="ECO:0007669"/>
    <property type="project" value="TreeGrafter"/>
</dbReference>
<name>A0A3Q0J9M8_DIACI</name>
<dbReference type="PROSITE" id="PS50102">
    <property type="entry name" value="RRM"/>
    <property type="match status" value="1"/>
</dbReference>
<organism evidence="5 6">
    <name type="scientific">Diaphorina citri</name>
    <name type="common">Asian citrus psyllid</name>
    <dbReference type="NCBI Taxonomy" id="121845"/>
    <lineage>
        <taxon>Eukaryota</taxon>
        <taxon>Metazoa</taxon>
        <taxon>Ecdysozoa</taxon>
        <taxon>Arthropoda</taxon>
        <taxon>Hexapoda</taxon>
        <taxon>Insecta</taxon>
        <taxon>Pterygota</taxon>
        <taxon>Neoptera</taxon>
        <taxon>Paraneoptera</taxon>
        <taxon>Hemiptera</taxon>
        <taxon>Sternorrhyncha</taxon>
        <taxon>Psylloidea</taxon>
        <taxon>Psyllidae</taxon>
        <taxon>Diaphorininae</taxon>
        <taxon>Diaphorina</taxon>
    </lineage>
</organism>
<evidence type="ECO:0000313" key="5">
    <source>
        <dbReference type="Proteomes" id="UP000079169"/>
    </source>
</evidence>
<keyword evidence="1 2" id="KW-0694">RNA-binding</keyword>
<dbReference type="GO" id="GO:0097157">
    <property type="term" value="F:pre-mRNA intronic binding"/>
    <property type="evidence" value="ECO:0007669"/>
    <property type="project" value="TreeGrafter"/>
</dbReference>